<gene>
    <name evidence="1" type="ORF">GCM10009858_13290</name>
</gene>
<comment type="caution">
    <text evidence="1">The sequence shown here is derived from an EMBL/GenBank/DDBJ whole genome shotgun (WGS) entry which is preliminary data.</text>
</comment>
<evidence type="ECO:0008006" key="3">
    <source>
        <dbReference type="Google" id="ProtNLM"/>
    </source>
</evidence>
<dbReference type="InterPro" id="IPR015018">
    <property type="entry name" value="DUF1905"/>
</dbReference>
<name>A0ABN3L699_9MICO</name>
<sequence>MTTAGPKSATFETTLTASGNNTGIVVPDSVIEQLGAGRRPPVLVDVNGHEYRSTVAVMGGQHLIGVSSAIRAATGLAAGDAIRVTLTVADSPRTVEVPADLAAALDEHEGTRQFFDALSNSLQRYHVDTINAAKSPDTRQRRIDKAISLFQEGKRR</sequence>
<organism evidence="1 2">
    <name type="scientific">Terrabacter carboxydivorans</name>
    <dbReference type="NCBI Taxonomy" id="619730"/>
    <lineage>
        <taxon>Bacteria</taxon>
        <taxon>Bacillati</taxon>
        <taxon>Actinomycetota</taxon>
        <taxon>Actinomycetes</taxon>
        <taxon>Micrococcales</taxon>
        <taxon>Intrasporangiaceae</taxon>
        <taxon>Terrabacter</taxon>
    </lineage>
</organism>
<accession>A0ABN3L699</accession>
<dbReference type="Proteomes" id="UP001500730">
    <property type="component" value="Unassembled WGS sequence"/>
</dbReference>
<dbReference type="EMBL" id="BAAARE010000005">
    <property type="protein sequence ID" value="GAA2477214.1"/>
    <property type="molecule type" value="Genomic_DNA"/>
</dbReference>
<dbReference type="Pfam" id="PF08922">
    <property type="entry name" value="DUF1905"/>
    <property type="match status" value="1"/>
</dbReference>
<evidence type="ECO:0000313" key="2">
    <source>
        <dbReference type="Proteomes" id="UP001500730"/>
    </source>
</evidence>
<keyword evidence="2" id="KW-1185">Reference proteome</keyword>
<dbReference type="Pfam" id="PF13376">
    <property type="entry name" value="OmdA"/>
    <property type="match status" value="1"/>
</dbReference>
<dbReference type="SUPFAM" id="SSF141694">
    <property type="entry name" value="AF2212/PG0164-like"/>
    <property type="match status" value="1"/>
</dbReference>
<proteinExistence type="predicted"/>
<evidence type="ECO:0000313" key="1">
    <source>
        <dbReference type="EMBL" id="GAA2477214.1"/>
    </source>
</evidence>
<dbReference type="Gene3D" id="2.40.30.100">
    <property type="entry name" value="AF2212/PG0164-like"/>
    <property type="match status" value="1"/>
</dbReference>
<dbReference type="InterPro" id="IPR037079">
    <property type="entry name" value="AF2212/PG0164-like_sf"/>
</dbReference>
<protein>
    <recommendedName>
        <fullName evidence="3">DUF1905 domain-containing protein</fullName>
    </recommendedName>
</protein>
<reference evidence="1 2" key="1">
    <citation type="journal article" date="2019" name="Int. J. Syst. Evol. Microbiol.">
        <title>The Global Catalogue of Microorganisms (GCM) 10K type strain sequencing project: providing services to taxonomists for standard genome sequencing and annotation.</title>
        <authorList>
            <consortium name="The Broad Institute Genomics Platform"/>
            <consortium name="The Broad Institute Genome Sequencing Center for Infectious Disease"/>
            <person name="Wu L."/>
            <person name="Ma J."/>
        </authorList>
    </citation>
    <scope>NUCLEOTIDE SEQUENCE [LARGE SCALE GENOMIC DNA]</scope>
    <source>
        <strain evidence="1 2">JCM 16259</strain>
    </source>
</reference>